<dbReference type="Gene3D" id="3.30.160.40">
    <property type="entry name" value="Porphobilinogen deaminase, C-terminal domain"/>
    <property type="match status" value="1"/>
</dbReference>
<organism evidence="1 2">
    <name type="scientific">Streptomyces benahoarensis</name>
    <dbReference type="NCBI Taxonomy" id="2595054"/>
    <lineage>
        <taxon>Bacteria</taxon>
        <taxon>Bacillati</taxon>
        <taxon>Actinomycetota</taxon>
        <taxon>Actinomycetes</taxon>
        <taxon>Kitasatosporales</taxon>
        <taxon>Streptomycetaceae</taxon>
        <taxon>Streptomyces</taxon>
    </lineage>
</organism>
<dbReference type="EMBL" id="VKLS01000064">
    <property type="protein sequence ID" value="TSB42701.1"/>
    <property type="molecule type" value="Genomic_DNA"/>
</dbReference>
<keyword evidence="2" id="KW-1185">Reference proteome</keyword>
<name>A0A553ZMK0_9ACTN</name>
<dbReference type="Proteomes" id="UP000320888">
    <property type="component" value="Unassembled WGS sequence"/>
</dbReference>
<dbReference type="GO" id="GO:0033014">
    <property type="term" value="P:tetrapyrrole biosynthetic process"/>
    <property type="evidence" value="ECO:0007669"/>
    <property type="project" value="InterPro"/>
</dbReference>
<sequence>MQGDDELVVEHPEVVTGQGQVRGVAPGQPADVLAGLDIHCRAACSVHAEYEGDTHFRVAVAVFSSDGVRVAESTVRLAARPREVVERVVASLRERGVAEILNG</sequence>
<gene>
    <name evidence="1" type="ORF">FNZ23_08480</name>
</gene>
<comment type="caution">
    <text evidence="1">The sequence shown here is derived from an EMBL/GenBank/DDBJ whole genome shotgun (WGS) entry which is preliminary data.</text>
</comment>
<dbReference type="InterPro" id="IPR036803">
    <property type="entry name" value="Porphobilinogen_deaminase_C_sf"/>
</dbReference>
<protein>
    <submittedName>
        <fullName evidence="1">Uncharacterized protein</fullName>
    </submittedName>
</protein>
<dbReference type="GO" id="GO:0004418">
    <property type="term" value="F:hydroxymethylbilane synthase activity"/>
    <property type="evidence" value="ECO:0007669"/>
    <property type="project" value="InterPro"/>
</dbReference>
<proteinExistence type="predicted"/>
<accession>A0A553ZMK0</accession>
<reference evidence="1 2" key="1">
    <citation type="submission" date="2019-07" db="EMBL/GenBank/DDBJ databases">
        <title>Draft genome for Streptomyces benahoarensis MZ03-48.</title>
        <authorList>
            <person name="Gonzalez-Pimentel J.L."/>
        </authorList>
    </citation>
    <scope>NUCLEOTIDE SEQUENCE [LARGE SCALE GENOMIC DNA]</scope>
    <source>
        <strain evidence="1 2">MZ03-48</strain>
    </source>
</reference>
<evidence type="ECO:0000313" key="2">
    <source>
        <dbReference type="Proteomes" id="UP000320888"/>
    </source>
</evidence>
<dbReference type="AlphaFoldDB" id="A0A553ZMK0"/>
<evidence type="ECO:0000313" key="1">
    <source>
        <dbReference type="EMBL" id="TSB42701.1"/>
    </source>
</evidence>